<feature type="region of interest" description="Disordered" evidence="1">
    <location>
        <begin position="141"/>
        <end position="246"/>
    </location>
</feature>
<dbReference type="Proteomes" id="UP000318447">
    <property type="component" value="Unassembled WGS sequence"/>
</dbReference>
<protein>
    <submittedName>
        <fullName evidence="2">Uncharacterized protein</fullName>
    </submittedName>
</protein>
<name>A0A504Y029_LEIDO</name>
<accession>A0A504Y029</accession>
<dbReference type="AlphaFoldDB" id="A0A504Y029"/>
<dbReference type="VEuPathDB" id="TriTrypDB:LdBPK_366880.1"/>
<evidence type="ECO:0000313" key="3">
    <source>
        <dbReference type="Proteomes" id="UP000318447"/>
    </source>
</evidence>
<organism evidence="2 3">
    <name type="scientific">Leishmania donovani</name>
    <dbReference type="NCBI Taxonomy" id="5661"/>
    <lineage>
        <taxon>Eukaryota</taxon>
        <taxon>Discoba</taxon>
        <taxon>Euglenozoa</taxon>
        <taxon>Kinetoplastea</taxon>
        <taxon>Metakinetoplastina</taxon>
        <taxon>Trypanosomatida</taxon>
        <taxon>Trypanosomatidae</taxon>
        <taxon>Leishmaniinae</taxon>
        <taxon>Leishmania</taxon>
    </lineage>
</organism>
<dbReference type="EMBL" id="RHLC01000055">
    <property type="protein sequence ID" value="TPP53349.1"/>
    <property type="molecule type" value="Genomic_DNA"/>
</dbReference>
<proteinExistence type="predicted"/>
<dbReference type="VEuPathDB" id="TriTrypDB:LdCL_360081300"/>
<gene>
    <name evidence="2" type="ORF">CGC21_38665</name>
</gene>
<feature type="region of interest" description="Disordered" evidence="1">
    <location>
        <begin position="92"/>
        <end position="122"/>
    </location>
</feature>
<evidence type="ECO:0000256" key="1">
    <source>
        <dbReference type="SAM" id="MobiDB-lite"/>
    </source>
</evidence>
<evidence type="ECO:0000313" key="2">
    <source>
        <dbReference type="EMBL" id="TPP53349.1"/>
    </source>
</evidence>
<comment type="caution">
    <text evidence="2">The sequence shown here is derived from an EMBL/GenBank/DDBJ whole genome shotgun (WGS) entry which is preliminary data.</text>
</comment>
<reference evidence="3" key="1">
    <citation type="submission" date="2019-02" db="EMBL/GenBank/DDBJ databases">
        <title>FDA dAtabase for Regulatory Grade micrObial Sequences (FDA-ARGOS): Supporting development and validation of Infectious Disease Dx tests.</title>
        <authorList>
            <person name="Duncan R."/>
            <person name="Fisher C."/>
            <person name="Tallon L."/>
            <person name="Sadzewicz L."/>
            <person name="Sengamalay N."/>
            <person name="Ott S."/>
            <person name="Godinez A."/>
            <person name="Nagaraj S."/>
            <person name="Vavikolanu K."/>
            <person name="Nadendla S."/>
            <person name="Aluvathingal J."/>
            <person name="Sichtig H."/>
        </authorList>
    </citation>
    <scope>NUCLEOTIDE SEQUENCE [LARGE SCALE GENOMIC DNA]</scope>
    <source>
        <strain evidence="3">FDAARGOS_361</strain>
    </source>
</reference>
<dbReference type="VEuPathDB" id="TriTrypDB:LDHU3_36.9180"/>
<sequence length="274" mass="28903">MSLSNKREVREYVKLVLQPYEENSHIDVEDMKVLTREASDAVVTLPATPATVATAALTALQSLLSSRADVKPEVLEAVARALEASSVTAEQATASAASSHESGTATQGMASGSGTSSTAPNATTLSFSAFKARMAKKRDELKAERDTVAEVTSTATTHVESTTAAPPADSSPKVKKEEVPTTTVGTDPTESRNLSNQPSAAPTPSLRPSTAPAPSSIPDLAEEAALSRERDDVSSEQPPAKVEKKETFLFSALPDPDEEFDLYADLTPLLTMEE</sequence>
<feature type="compositionally biased region" description="Low complexity" evidence="1">
    <location>
        <begin position="149"/>
        <end position="165"/>
    </location>
</feature>
<feature type="compositionally biased region" description="Polar residues" evidence="1">
    <location>
        <begin position="180"/>
        <end position="208"/>
    </location>
</feature>